<gene>
    <name evidence="1" type="ORF">HMPREF9709_00630</name>
</gene>
<comment type="caution">
    <text evidence="1">The sequence shown here is derived from an EMBL/GenBank/DDBJ whole genome shotgun (WGS) entry which is preliminary data.</text>
</comment>
<dbReference type="STRING" id="883114.HMPREF9709_00630"/>
<dbReference type="Proteomes" id="UP000004191">
    <property type="component" value="Unassembled WGS sequence"/>
</dbReference>
<dbReference type="InterPro" id="IPR025466">
    <property type="entry name" value="DUF4317"/>
</dbReference>
<dbReference type="RefSeq" id="WP_005397895.1">
    <property type="nucleotide sequence ID" value="NZ_JH601088.1"/>
</dbReference>
<dbReference type="Pfam" id="PF14199">
    <property type="entry name" value="DUF4317"/>
    <property type="match status" value="1"/>
</dbReference>
<dbReference type="eggNOG" id="ENOG502Z7TS">
    <property type="taxonomic scope" value="Bacteria"/>
</dbReference>
<evidence type="ECO:0000313" key="1">
    <source>
        <dbReference type="EMBL" id="EHR34660.1"/>
    </source>
</evidence>
<proteinExistence type="predicted"/>
<sequence length="354" mass="41119">MNKKELQEIKRTLKYDDSSIHTIYSCYATLDGEKIFTSQKSYLSLTEEERIEYTNIFKKVLSTKIERNFINIDFDVNNKAREKLFAFTRNNEKEDIDRMFTDIISNYKSEENFAVIIGKMTYDLLKKSSDGAELEDSDEVYNFYIIAICPVKKEKGSLYFDNNAQDFASNLRDFIIFPPEVGLLYPGFSQRSASIYECGYYIKNTKMDHDEFQKGFLNHEIELIYDDQKEVFNQLIEEAFSSELGIKELAEINEKTNFFKLQQEENEEDTTLRGSDIKSILESSGAKTTDLNIDEDIQLKAENLAEDKYIIETDGIKIIVKKDFISSIKEKEVDGIKSLVLPMIDMTMNDIPIK</sequence>
<dbReference type="AlphaFoldDB" id="H3NMR9"/>
<protein>
    <recommendedName>
        <fullName evidence="3">DUF4317 family protein</fullName>
    </recommendedName>
</protein>
<evidence type="ECO:0000313" key="2">
    <source>
        <dbReference type="Proteomes" id="UP000004191"/>
    </source>
</evidence>
<name>H3NMR9_9FIRM</name>
<keyword evidence="2" id="KW-1185">Reference proteome</keyword>
<accession>H3NMR9</accession>
<dbReference type="GeneID" id="96998634"/>
<dbReference type="HOGENOM" id="CLU_044566_1_0_9"/>
<dbReference type="EMBL" id="AGEI01000019">
    <property type="protein sequence ID" value="EHR34660.1"/>
    <property type="molecule type" value="Genomic_DNA"/>
</dbReference>
<organism evidence="1 2">
    <name type="scientific">Helcococcus kunzii ATCC 51366</name>
    <dbReference type="NCBI Taxonomy" id="883114"/>
    <lineage>
        <taxon>Bacteria</taxon>
        <taxon>Bacillati</taxon>
        <taxon>Bacillota</taxon>
        <taxon>Tissierellia</taxon>
        <taxon>Tissierellales</taxon>
        <taxon>Peptoniphilaceae</taxon>
        <taxon>Helcococcus</taxon>
    </lineage>
</organism>
<reference evidence="1 2" key="1">
    <citation type="submission" date="2012-01" db="EMBL/GenBank/DDBJ databases">
        <title>The Genome Sequence of Helcococcus kunzii ATCC 51366.</title>
        <authorList>
            <consortium name="The Broad Institute Genome Sequencing Platform"/>
            <person name="Earl A."/>
            <person name="Ward D."/>
            <person name="Feldgarden M."/>
            <person name="Gevers D."/>
            <person name="Huys G."/>
            <person name="Young S.K."/>
            <person name="Zeng Q."/>
            <person name="Gargeya S."/>
            <person name="Fitzgerald M."/>
            <person name="Haas B."/>
            <person name="Abouelleil A."/>
            <person name="Alvarado L."/>
            <person name="Arachchi H.M."/>
            <person name="Berlin A."/>
            <person name="Chapman S.B."/>
            <person name="Gearin G."/>
            <person name="Goldberg J."/>
            <person name="Griggs A."/>
            <person name="Gujja S."/>
            <person name="Hansen M."/>
            <person name="Heiman D."/>
            <person name="Howarth C."/>
            <person name="Larimer J."/>
            <person name="Lui A."/>
            <person name="MacDonald P.J.P."/>
            <person name="McCowen C."/>
            <person name="Montmayeur A."/>
            <person name="Murphy C."/>
            <person name="Neiman D."/>
            <person name="Pearson M."/>
            <person name="Priest M."/>
            <person name="Roberts A."/>
            <person name="Saif S."/>
            <person name="Shea T."/>
            <person name="Sisk P."/>
            <person name="Stolte C."/>
            <person name="Sykes S."/>
            <person name="Wortman J."/>
            <person name="Nusbaum C."/>
            <person name="Birren B."/>
        </authorList>
    </citation>
    <scope>NUCLEOTIDE SEQUENCE [LARGE SCALE GENOMIC DNA]</scope>
    <source>
        <strain evidence="1 2">ATCC 51366</strain>
    </source>
</reference>
<evidence type="ECO:0008006" key="3">
    <source>
        <dbReference type="Google" id="ProtNLM"/>
    </source>
</evidence>